<name>A0A1J5QJW0_9ZZZZ</name>
<gene>
    <name evidence="2" type="primary">yafN_3</name>
    <name evidence="2" type="ORF">GALL_346100</name>
</gene>
<accession>A0A1J5QJW0</accession>
<dbReference type="SUPFAM" id="SSF143120">
    <property type="entry name" value="YefM-like"/>
    <property type="match status" value="1"/>
</dbReference>
<reference evidence="2" key="1">
    <citation type="submission" date="2016-10" db="EMBL/GenBank/DDBJ databases">
        <title>Sequence of Gallionella enrichment culture.</title>
        <authorList>
            <person name="Poehlein A."/>
            <person name="Muehling M."/>
            <person name="Daniel R."/>
        </authorList>
    </citation>
    <scope>NUCLEOTIDE SEQUENCE</scope>
</reference>
<dbReference type="EMBL" id="MLJW01000690">
    <property type="protein sequence ID" value="OIQ83578.1"/>
    <property type="molecule type" value="Genomic_DNA"/>
</dbReference>
<proteinExistence type="inferred from homology"/>
<comment type="caution">
    <text evidence="2">The sequence shown here is derived from an EMBL/GenBank/DDBJ whole genome shotgun (WGS) entry which is preliminary data.</text>
</comment>
<evidence type="ECO:0000256" key="1">
    <source>
        <dbReference type="ARBA" id="ARBA00009981"/>
    </source>
</evidence>
<dbReference type="InterPro" id="IPR006442">
    <property type="entry name" value="Antitoxin_Phd/YefM"/>
</dbReference>
<dbReference type="InterPro" id="IPR036165">
    <property type="entry name" value="YefM-like_sf"/>
</dbReference>
<protein>
    <submittedName>
        <fullName evidence="2">Antitoxin YafN</fullName>
    </submittedName>
</protein>
<organism evidence="2">
    <name type="scientific">mine drainage metagenome</name>
    <dbReference type="NCBI Taxonomy" id="410659"/>
    <lineage>
        <taxon>unclassified sequences</taxon>
        <taxon>metagenomes</taxon>
        <taxon>ecological metagenomes</taxon>
    </lineage>
</organism>
<dbReference type="Pfam" id="PF02604">
    <property type="entry name" value="PhdYeFM_antitox"/>
    <property type="match status" value="1"/>
</dbReference>
<sequence>MEEMLADMTTSITEFKKNPNEAVRKAHKRPFAVLTNNRPSFYVITPELFEKISEMLFEIETAPVIRKRMRDLHKAIPVGLNEL</sequence>
<comment type="similarity">
    <text evidence="1">Belongs to the phD/YefM antitoxin family.</text>
</comment>
<evidence type="ECO:0000313" key="2">
    <source>
        <dbReference type="EMBL" id="OIQ83578.1"/>
    </source>
</evidence>
<dbReference type="AlphaFoldDB" id="A0A1J5QJW0"/>